<dbReference type="Pfam" id="PF00753">
    <property type="entry name" value="Lactamase_B"/>
    <property type="match status" value="1"/>
</dbReference>
<reference evidence="6 7" key="1">
    <citation type="submission" date="2019-02" db="EMBL/GenBank/DDBJ databases">
        <title>Closed genome of Sporomusa termitida DSM 4440.</title>
        <authorList>
            <person name="Poehlein A."/>
            <person name="Daniel R."/>
        </authorList>
    </citation>
    <scope>NUCLEOTIDE SEQUENCE [LARGE SCALE GENOMIC DNA]</scope>
    <source>
        <strain evidence="6 7">DSM 4440</strain>
    </source>
</reference>
<evidence type="ECO:0000256" key="3">
    <source>
        <dbReference type="ARBA" id="ARBA00022801"/>
    </source>
</evidence>
<dbReference type="SMART" id="SM00849">
    <property type="entry name" value="Lactamase_B"/>
    <property type="match status" value="1"/>
</dbReference>
<keyword evidence="3 6" id="KW-0378">Hydrolase</keyword>
<evidence type="ECO:0000256" key="4">
    <source>
        <dbReference type="ARBA" id="ARBA00022833"/>
    </source>
</evidence>
<dbReference type="EMBL" id="CP036259">
    <property type="protein sequence ID" value="QDR80845.1"/>
    <property type="molecule type" value="Genomic_DNA"/>
</dbReference>
<keyword evidence="2" id="KW-0479">Metal-binding</keyword>
<dbReference type="RefSeq" id="WP_144350405.1">
    <property type="nucleotide sequence ID" value="NZ_CP036259.1"/>
</dbReference>
<gene>
    <name evidence="6" type="primary">gloC</name>
    <name evidence="6" type="ORF">SPTER_21810</name>
</gene>
<evidence type="ECO:0000256" key="1">
    <source>
        <dbReference type="ARBA" id="ARBA00001947"/>
    </source>
</evidence>
<dbReference type="Proteomes" id="UP000320776">
    <property type="component" value="Chromosome"/>
</dbReference>
<sequence length="206" mass="21808">MKIIELQVGHLGTNCYIVYCEQTLKAGVIDPGGSADAIIAQIIKAGLTVEYIINTHGHADHIAANNAVQQATGAKILIHHEDAGMLTDAQRNLSTFIGAGIVCQPADRLLSHNDTVSIGNIEFTVLHTPGHTAGGICLLADKVLIAGDTLFAESIGRTDFPGGSYSQLIKSIKENLLGLDDDIAVLPGHGPRTSIGWERSHNAFIQ</sequence>
<organism evidence="6 7">
    <name type="scientific">Sporomusa termitida</name>
    <dbReference type="NCBI Taxonomy" id="2377"/>
    <lineage>
        <taxon>Bacteria</taxon>
        <taxon>Bacillati</taxon>
        <taxon>Bacillota</taxon>
        <taxon>Negativicutes</taxon>
        <taxon>Selenomonadales</taxon>
        <taxon>Sporomusaceae</taxon>
        <taxon>Sporomusa</taxon>
    </lineage>
</organism>
<keyword evidence="7" id="KW-1185">Reference proteome</keyword>
<dbReference type="SUPFAM" id="SSF56281">
    <property type="entry name" value="Metallo-hydrolase/oxidoreductase"/>
    <property type="match status" value="1"/>
</dbReference>
<dbReference type="KEGG" id="sted:SPTER_21810"/>
<evidence type="ECO:0000313" key="7">
    <source>
        <dbReference type="Proteomes" id="UP000320776"/>
    </source>
</evidence>
<feature type="domain" description="Metallo-beta-lactamase" evidence="5">
    <location>
        <begin position="12"/>
        <end position="189"/>
    </location>
</feature>
<evidence type="ECO:0000313" key="6">
    <source>
        <dbReference type="EMBL" id="QDR80845.1"/>
    </source>
</evidence>
<dbReference type="CDD" id="cd06262">
    <property type="entry name" value="metallo-hydrolase-like_MBL-fold"/>
    <property type="match status" value="1"/>
</dbReference>
<dbReference type="GO" id="GO:0046872">
    <property type="term" value="F:metal ion binding"/>
    <property type="evidence" value="ECO:0007669"/>
    <property type="project" value="UniProtKB-KW"/>
</dbReference>
<dbReference type="InterPro" id="IPR001279">
    <property type="entry name" value="Metallo-B-lactamas"/>
</dbReference>
<dbReference type="EC" id="3.1.2.6" evidence="6"/>
<dbReference type="PANTHER" id="PTHR46233">
    <property type="entry name" value="HYDROXYACYLGLUTATHIONE HYDROLASE GLOC"/>
    <property type="match status" value="1"/>
</dbReference>
<dbReference type="InterPro" id="IPR036866">
    <property type="entry name" value="RibonucZ/Hydroxyglut_hydro"/>
</dbReference>
<evidence type="ECO:0000256" key="2">
    <source>
        <dbReference type="ARBA" id="ARBA00022723"/>
    </source>
</evidence>
<keyword evidence="4" id="KW-0862">Zinc</keyword>
<dbReference type="Gene3D" id="3.60.15.10">
    <property type="entry name" value="Ribonuclease Z/Hydroxyacylglutathione hydrolase-like"/>
    <property type="match status" value="1"/>
</dbReference>
<evidence type="ECO:0000259" key="5">
    <source>
        <dbReference type="SMART" id="SM00849"/>
    </source>
</evidence>
<dbReference type="GO" id="GO:0004416">
    <property type="term" value="F:hydroxyacylglutathione hydrolase activity"/>
    <property type="evidence" value="ECO:0007669"/>
    <property type="project" value="UniProtKB-EC"/>
</dbReference>
<dbReference type="AlphaFoldDB" id="A0A517DU12"/>
<protein>
    <submittedName>
        <fullName evidence="6">Hydroxyacylglutathione hydrolase GloC</fullName>
        <ecNumber evidence="6">3.1.2.6</ecNumber>
    </submittedName>
</protein>
<accession>A0A517DU12</accession>
<dbReference type="OrthoDB" id="9802248at2"/>
<dbReference type="InterPro" id="IPR051453">
    <property type="entry name" value="MBL_Glyoxalase_II"/>
</dbReference>
<proteinExistence type="predicted"/>
<dbReference type="PANTHER" id="PTHR46233:SF3">
    <property type="entry name" value="HYDROXYACYLGLUTATHIONE HYDROLASE GLOC"/>
    <property type="match status" value="1"/>
</dbReference>
<name>A0A517DU12_9FIRM</name>
<comment type="cofactor">
    <cofactor evidence="1">
        <name>Zn(2+)</name>
        <dbReference type="ChEBI" id="CHEBI:29105"/>
    </cofactor>
</comment>